<reference evidence="2" key="1">
    <citation type="submission" date="2016-11" db="UniProtKB">
        <authorList>
            <consortium name="WormBaseParasite"/>
        </authorList>
    </citation>
    <scope>IDENTIFICATION</scope>
</reference>
<proteinExistence type="predicted"/>
<protein>
    <submittedName>
        <fullName evidence="2">Methyltransf_21 domain-containing protein</fullName>
    </submittedName>
</protein>
<dbReference type="AlphaFoldDB" id="A0A1I7ZJT6"/>
<accession>A0A1I7ZJT6</accession>
<sequence>MSKWITEIEFFVEPIGTDNWITVNPEDVGVTELLMRLDAPVRRLNCKAYFNNCVKTLLSQYSELLTNVTSMSFFRLDKHGVRLAEHVASSGKLRFVNVDNTVPRGLYSSFLTDYFFSESCSNLTASFGDFGDVVKIVNRWKRENDRSLSPGRTLCKIGRNSEATSEAFKKAGFKTVSIESADVDVLNFIEEKFEARDHVESLLRLNHPSNKKRRIYAVFFTQQLRLDRATLEAFKKAGFKTVSIESADVDVLNFIEEKFEARDHVGSLRRLDHPSNQKRRIYAVFFTQHLRLDGGRRAMLFL</sequence>
<organism evidence="1 2">
    <name type="scientific">Steinernema glaseri</name>
    <dbReference type="NCBI Taxonomy" id="37863"/>
    <lineage>
        <taxon>Eukaryota</taxon>
        <taxon>Metazoa</taxon>
        <taxon>Ecdysozoa</taxon>
        <taxon>Nematoda</taxon>
        <taxon>Chromadorea</taxon>
        <taxon>Rhabditida</taxon>
        <taxon>Tylenchina</taxon>
        <taxon>Panagrolaimomorpha</taxon>
        <taxon>Strongyloidoidea</taxon>
        <taxon>Steinernematidae</taxon>
        <taxon>Steinernema</taxon>
    </lineage>
</organism>
<name>A0A1I7ZJT6_9BILA</name>
<dbReference type="WBParaSite" id="L893_g27109.t1">
    <property type="protein sequence ID" value="L893_g27109.t1"/>
    <property type="gene ID" value="L893_g27109"/>
</dbReference>
<evidence type="ECO:0000313" key="1">
    <source>
        <dbReference type="Proteomes" id="UP000095287"/>
    </source>
</evidence>
<evidence type="ECO:0000313" key="2">
    <source>
        <dbReference type="WBParaSite" id="L893_g27109.t1"/>
    </source>
</evidence>
<dbReference type="Proteomes" id="UP000095287">
    <property type="component" value="Unplaced"/>
</dbReference>
<keyword evidence="1" id="KW-1185">Reference proteome</keyword>